<keyword evidence="5 10" id="KW-0132">Cell division</keyword>
<dbReference type="GO" id="GO:0051301">
    <property type="term" value="P:cell division"/>
    <property type="evidence" value="ECO:0007669"/>
    <property type="project" value="UniProtKB-KW"/>
</dbReference>
<dbReference type="GO" id="GO:0005886">
    <property type="term" value="C:plasma membrane"/>
    <property type="evidence" value="ECO:0007669"/>
    <property type="project" value="UniProtKB-SubCell"/>
</dbReference>
<dbReference type="Proteomes" id="UP000005384">
    <property type="component" value="Unassembled WGS sequence"/>
</dbReference>
<dbReference type="Gene3D" id="3.30.70.3040">
    <property type="match status" value="1"/>
</dbReference>
<dbReference type="HOGENOM" id="CLU_073546_2_0_9"/>
<feature type="domain" description="FtsX extracellular" evidence="13">
    <location>
        <begin position="59"/>
        <end position="155"/>
    </location>
</feature>
<dbReference type="PIRSF" id="PIRSF003097">
    <property type="entry name" value="FtsX"/>
    <property type="match status" value="1"/>
</dbReference>
<dbReference type="PROSITE" id="PS51257">
    <property type="entry name" value="PROKAR_LIPOPROTEIN"/>
    <property type="match status" value="1"/>
</dbReference>
<name>G5IKV2_9FIRM</name>
<reference evidence="14 15" key="1">
    <citation type="submission" date="2011-08" db="EMBL/GenBank/DDBJ databases">
        <title>The Genome Sequence of Clostridium hathewayi WAL-18680.</title>
        <authorList>
            <consortium name="The Broad Institute Genome Sequencing Platform"/>
            <person name="Earl A."/>
            <person name="Ward D."/>
            <person name="Feldgarden M."/>
            <person name="Gevers D."/>
            <person name="Finegold S.M."/>
            <person name="Summanen P.H."/>
            <person name="Molitoris D.R."/>
            <person name="Song M."/>
            <person name="Daigneault M."/>
            <person name="Allen-Vercoe E."/>
            <person name="Young S.K."/>
            <person name="Zeng Q."/>
            <person name="Gargeya S."/>
            <person name="Fitzgerald M."/>
            <person name="Haas B."/>
            <person name="Abouelleil A."/>
            <person name="Alvarado L."/>
            <person name="Arachchi H.M."/>
            <person name="Berlin A."/>
            <person name="Brown A."/>
            <person name="Chapman S.B."/>
            <person name="Chen Z."/>
            <person name="Dunbar C."/>
            <person name="Freedman E."/>
            <person name="Gearin G."/>
            <person name="Gellesch M."/>
            <person name="Goldberg J."/>
            <person name="Griggs A."/>
            <person name="Gujja S."/>
            <person name="Heiman D."/>
            <person name="Howarth C."/>
            <person name="Larson L."/>
            <person name="Lui A."/>
            <person name="MacDonald P.J.P."/>
            <person name="Montmayeur A."/>
            <person name="Murphy C."/>
            <person name="Neiman D."/>
            <person name="Pearson M."/>
            <person name="Priest M."/>
            <person name="Roberts A."/>
            <person name="Saif S."/>
            <person name="Shea T."/>
            <person name="Shenoy N."/>
            <person name="Sisk P."/>
            <person name="Stolte C."/>
            <person name="Sykes S."/>
            <person name="Wortman J."/>
            <person name="Nusbaum C."/>
            <person name="Birren B."/>
        </authorList>
    </citation>
    <scope>NUCLEOTIDE SEQUENCE [LARGE SCALE GENOMIC DNA]</scope>
    <source>
        <strain evidence="14 15">WAL-18680</strain>
    </source>
</reference>
<sequence>MRISTFWYCLKQGIINICRNIWFSLASIATISACIFLFCLFFSLIVNIQHMVKVAETTVGITVFFDEGITDDEISMIGSQIQSRPEVESIEFTSAEEAWEMTKQDYFEGNEDLAEGFAQDNPLANSASYQIFLNDISYQGEMVAYLQQIEGIRRVNYSNTAAEGLSSFNRVIGILSVVIIGVLLAVAIFLISNTINVAAAFRKSENEIMRLIGATNYMIRAPFVVEGVVLGVMGAVLPLVAMFFLYRRSVVYLLEKFQILSGIFQFLPVETIFPYMAGTAMVLGVGIGFFCKFLYYS</sequence>
<dbReference type="PANTHER" id="PTHR47755">
    <property type="entry name" value="CELL DIVISION PROTEIN FTSX"/>
    <property type="match status" value="1"/>
</dbReference>
<evidence type="ECO:0000256" key="8">
    <source>
        <dbReference type="ARBA" id="ARBA00023136"/>
    </source>
</evidence>
<proteinExistence type="inferred from homology"/>
<keyword evidence="4 10" id="KW-1003">Cell membrane</keyword>
<evidence type="ECO:0000256" key="9">
    <source>
        <dbReference type="ARBA" id="ARBA00023306"/>
    </source>
</evidence>
<dbReference type="PATRIC" id="fig|742737.3.peg.4116"/>
<feature type="transmembrane region" description="Helical" evidence="11">
    <location>
        <begin position="222"/>
        <end position="246"/>
    </location>
</feature>
<dbReference type="PANTHER" id="PTHR47755:SF1">
    <property type="entry name" value="CELL DIVISION PROTEIN FTSX"/>
    <property type="match status" value="1"/>
</dbReference>
<gene>
    <name evidence="14" type="ORF">HMPREF9473_04130</name>
</gene>
<feature type="domain" description="ABC3 transporter permease C-terminal" evidence="12">
    <location>
        <begin position="178"/>
        <end position="294"/>
    </location>
</feature>
<evidence type="ECO:0000256" key="7">
    <source>
        <dbReference type="ARBA" id="ARBA00022989"/>
    </source>
</evidence>
<evidence type="ECO:0000256" key="2">
    <source>
        <dbReference type="ARBA" id="ARBA00007379"/>
    </source>
</evidence>
<evidence type="ECO:0000313" key="14">
    <source>
        <dbReference type="EMBL" id="EHI57888.1"/>
    </source>
</evidence>
<keyword evidence="6 11" id="KW-0812">Transmembrane</keyword>
<evidence type="ECO:0000256" key="1">
    <source>
        <dbReference type="ARBA" id="ARBA00004651"/>
    </source>
</evidence>
<dbReference type="InterPro" id="IPR003838">
    <property type="entry name" value="ABC3_permease_C"/>
</dbReference>
<comment type="subcellular location">
    <subcellularLocation>
        <location evidence="1">Cell membrane</location>
        <topology evidence="1">Multi-pass membrane protein</topology>
    </subcellularLocation>
</comment>
<feature type="transmembrane region" description="Helical" evidence="11">
    <location>
        <begin position="21"/>
        <end position="46"/>
    </location>
</feature>
<keyword evidence="9 10" id="KW-0131">Cell cycle</keyword>
<evidence type="ECO:0000256" key="6">
    <source>
        <dbReference type="ARBA" id="ARBA00022692"/>
    </source>
</evidence>
<keyword evidence="8 10" id="KW-0472">Membrane</keyword>
<dbReference type="InterPro" id="IPR040690">
    <property type="entry name" value="FtsX_ECD"/>
</dbReference>
<feature type="transmembrane region" description="Helical" evidence="11">
    <location>
        <begin position="272"/>
        <end position="295"/>
    </location>
</feature>
<feature type="transmembrane region" description="Helical" evidence="11">
    <location>
        <begin position="171"/>
        <end position="201"/>
    </location>
</feature>
<accession>G5IKV2</accession>
<evidence type="ECO:0000313" key="15">
    <source>
        <dbReference type="Proteomes" id="UP000005384"/>
    </source>
</evidence>
<keyword evidence="7 11" id="KW-1133">Transmembrane helix</keyword>
<evidence type="ECO:0000256" key="11">
    <source>
        <dbReference type="SAM" id="Phobius"/>
    </source>
</evidence>
<evidence type="ECO:0000259" key="13">
    <source>
        <dbReference type="Pfam" id="PF18075"/>
    </source>
</evidence>
<evidence type="ECO:0000256" key="5">
    <source>
        <dbReference type="ARBA" id="ARBA00022618"/>
    </source>
</evidence>
<dbReference type="Pfam" id="PF02687">
    <property type="entry name" value="FtsX"/>
    <property type="match status" value="1"/>
</dbReference>
<comment type="function">
    <text evidence="10">Part of the ABC transporter FtsEX involved in asymmetric cellular division facilitating the initiation of sporulation.</text>
</comment>
<protein>
    <recommendedName>
        <fullName evidence="3 10">Cell division protein FtsX</fullName>
    </recommendedName>
</protein>
<comment type="caution">
    <text evidence="14">The sequence shown here is derived from an EMBL/GenBank/DDBJ whole genome shotgun (WGS) entry which is preliminary data.</text>
</comment>
<evidence type="ECO:0000256" key="4">
    <source>
        <dbReference type="ARBA" id="ARBA00022475"/>
    </source>
</evidence>
<evidence type="ECO:0000256" key="10">
    <source>
        <dbReference type="PIRNR" id="PIRNR003097"/>
    </source>
</evidence>
<evidence type="ECO:0000259" key="12">
    <source>
        <dbReference type="Pfam" id="PF02687"/>
    </source>
</evidence>
<organism evidence="14 15">
    <name type="scientific">Hungatella hathewayi WAL-18680</name>
    <dbReference type="NCBI Taxonomy" id="742737"/>
    <lineage>
        <taxon>Bacteria</taxon>
        <taxon>Bacillati</taxon>
        <taxon>Bacillota</taxon>
        <taxon>Clostridia</taxon>
        <taxon>Lachnospirales</taxon>
        <taxon>Lachnospiraceae</taxon>
        <taxon>Hungatella</taxon>
    </lineage>
</organism>
<dbReference type="Pfam" id="PF18075">
    <property type="entry name" value="FtsX_ECD"/>
    <property type="match status" value="1"/>
</dbReference>
<dbReference type="AlphaFoldDB" id="G5IKV2"/>
<dbReference type="EMBL" id="ADLN01000115">
    <property type="protein sequence ID" value="EHI57888.1"/>
    <property type="molecule type" value="Genomic_DNA"/>
</dbReference>
<comment type="similarity">
    <text evidence="2 10">Belongs to the ABC-4 integral membrane protein family. FtsX subfamily.</text>
</comment>
<keyword evidence="15" id="KW-1185">Reference proteome</keyword>
<dbReference type="InterPro" id="IPR004513">
    <property type="entry name" value="FtsX"/>
</dbReference>
<evidence type="ECO:0000256" key="3">
    <source>
        <dbReference type="ARBA" id="ARBA00021907"/>
    </source>
</evidence>